<evidence type="ECO:0000256" key="1">
    <source>
        <dbReference type="SAM" id="MobiDB-lite"/>
    </source>
</evidence>
<protein>
    <submittedName>
        <fullName evidence="2">Uncharacterized protein</fullName>
    </submittedName>
</protein>
<dbReference type="AlphaFoldDB" id="A0A9P9R9F8"/>
<accession>A0A9P9R9F8</accession>
<organism evidence="2 3">
    <name type="scientific">Fusarium redolens</name>
    <dbReference type="NCBI Taxonomy" id="48865"/>
    <lineage>
        <taxon>Eukaryota</taxon>
        <taxon>Fungi</taxon>
        <taxon>Dikarya</taxon>
        <taxon>Ascomycota</taxon>
        <taxon>Pezizomycotina</taxon>
        <taxon>Sordariomycetes</taxon>
        <taxon>Hypocreomycetidae</taxon>
        <taxon>Hypocreales</taxon>
        <taxon>Nectriaceae</taxon>
        <taxon>Fusarium</taxon>
        <taxon>Fusarium redolens species complex</taxon>
    </lineage>
</organism>
<evidence type="ECO:0000313" key="2">
    <source>
        <dbReference type="EMBL" id="KAH7270727.1"/>
    </source>
</evidence>
<dbReference type="OrthoDB" id="5032578at2759"/>
<dbReference type="GeneID" id="70224838"/>
<proteinExistence type="predicted"/>
<gene>
    <name evidence="2" type="ORF">BKA55DRAFT_589109</name>
</gene>
<dbReference type="EMBL" id="JAGMUX010000001">
    <property type="protein sequence ID" value="KAH7270727.1"/>
    <property type="molecule type" value="Genomic_DNA"/>
</dbReference>
<name>A0A9P9R9F8_FUSRE</name>
<dbReference type="RefSeq" id="XP_046057495.1">
    <property type="nucleotide sequence ID" value="XM_046194884.1"/>
</dbReference>
<dbReference type="Proteomes" id="UP000720189">
    <property type="component" value="Unassembled WGS sequence"/>
</dbReference>
<keyword evidence="3" id="KW-1185">Reference proteome</keyword>
<reference evidence="2" key="1">
    <citation type="journal article" date="2021" name="Nat. Commun.">
        <title>Genetic determinants of endophytism in the Arabidopsis root mycobiome.</title>
        <authorList>
            <person name="Mesny F."/>
            <person name="Miyauchi S."/>
            <person name="Thiergart T."/>
            <person name="Pickel B."/>
            <person name="Atanasova L."/>
            <person name="Karlsson M."/>
            <person name="Huettel B."/>
            <person name="Barry K.W."/>
            <person name="Haridas S."/>
            <person name="Chen C."/>
            <person name="Bauer D."/>
            <person name="Andreopoulos W."/>
            <person name="Pangilinan J."/>
            <person name="LaButti K."/>
            <person name="Riley R."/>
            <person name="Lipzen A."/>
            <person name="Clum A."/>
            <person name="Drula E."/>
            <person name="Henrissat B."/>
            <person name="Kohler A."/>
            <person name="Grigoriev I.V."/>
            <person name="Martin F.M."/>
            <person name="Hacquard S."/>
        </authorList>
    </citation>
    <scope>NUCLEOTIDE SEQUENCE</scope>
    <source>
        <strain evidence="2">MPI-CAGE-AT-0023</strain>
    </source>
</reference>
<feature type="compositionally biased region" description="Polar residues" evidence="1">
    <location>
        <begin position="38"/>
        <end position="54"/>
    </location>
</feature>
<sequence>MAGPSKSAPRRSTRSRKPPESQNPPASKTATESDEDASSTTLPCIINPSTTTPSAAVRNKNAPPGAVLSATVARPETAPSEIAPSLLSNSSILRHRLHDNVQEMYEKYMRHCLEKKNGGHPVKTKTGMLKVAVPESGHAVLFQLVSTKHPSFQQYQLLQGVQFSFDSPASLRRFTDIIHPILFEQCRHRHLLTVEVKLNMFSTKCLPRAPELMAWQEVGVGDDPHAFGAWAYEHYDDWVKAVKKLCELPVIVLVTPRFLFPYRNFDNLESLSKSLRTTPKLGILDVEFEKDT</sequence>
<feature type="region of interest" description="Disordered" evidence="1">
    <location>
        <begin position="1"/>
        <end position="62"/>
    </location>
</feature>
<comment type="caution">
    <text evidence="2">The sequence shown here is derived from an EMBL/GenBank/DDBJ whole genome shotgun (WGS) entry which is preliminary data.</text>
</comment>
<evidence type="ECO:0000313" key="3">
    <source>
        <dbReference type="Proteomes" id="UP000720189"/>
    </source>
</evidence>